<sequence>AMLLPSSALPDYIPAHCPLFPSPHTYRQTPVFPKREQDFFRTRMYKAEQSRQAEENLQRLISGPHTERGASKDDVSSPPPQDPGATSGAAAAEGPAATESPAAIEGPAVTSDVHAKHHAHQRVTRLFPPPNYRAAGKRARLADFIR</sequence>
<keyword evidence="4" id="KW-0805">Transcription regulation</keyword>
<keyword evidence="6" id="KW-0539">Nucleus</keyword>
<dbReference type="InterPro" id="IPR019473">
    <property type="entry name" value="TFIID_su8_C"/>
</dbReference>
<comment type="subcellular location">
    <subcellularLocation>
        <location evidence="1">Nucleus</location>
    </subcellularLocation>
</comment>
<dbReference type="EMBL" id="JANBOI010003509">
    <property type="protein sequence ID" value="KAJ1718380.1"/>
    <property type="molecule type" value="Genomic_DNA"/>
</dbReference>
<dbReference type="GO" id="GO:0005669">
    <property type="term" value="C:transcription factor TFIID complex"/>
    <property type="evidence" value="ECO:0007669"/>
    <property type="project" value="InterPro"/>
</dbReference>
<dbReference type="CDD" id="cd08049">
    <property type="entry name" value="TAF8"/>
    <property type="match status" value="1"/>
</dbReference>
<evidence type="ECO:0000256" key="2">
    <source>
        <dbReference type="ARBA" id="ARBA00008767"/>
    </source>
</evidence>
<keyword evidence="5" id="KW-0804">Transcription</keyword>
<evidence type="ECO:0000256" key="6">
    <source>
        <dbReference type="ARBA" id="ARBA00023242"/>
    </source>
</evidence>
<evidence type="ECO:0000256" key="5">
    <source>
        <dbReference type="ARBA" id="ARBA00023163"/>
    </source>
</evidence>
<feature type="domain" description="Transcription factor TFIID subunit 8 C-terminal" evidence="8">
    <location>
        <begin position="12"/>
        <end position="60"/>
    </location>
</feature>
<evidence type="ECO:0000256" key="1">
    <source>
        <dbReference type="ARBA" id="ARBA00004123"/>
    </source>
</evidence>
<organism evidence="9 10">
    <name type="scientific">Coemansia biformis</name>
    <dbReference type="NCBI Taxonomy" id="1286918"/>
    <lineage>
        <taxon>Eukaryota</taxon>
        <taxon>Fungi</taxon>
        <taxon>Fungi incertae sedis</taxon>
        <taxon>Zoopagomycota</taxon>
        <taxon>Kickxellomycotina</taxon>
        <taxon>Kickxellomycetes</taxon>
        <taxon>Kickxellales</taxon>
        <taxon>Kickxellaceae</taxon>
        <taxon>Coemansia</taxon>
    </lineage>
</organism>
<reference evidence="9" key="1">
    <citation type="submission" date="2022-07" db="EMBL/GenBank/DDBJ databases">
        <title>Phylogenomic reconstructions and comparative analyses of Kickxellomycotina fungi.</title>
        <authorList>
            <person name="Reynolds N.K."/>
            <person name="Stajich J.E."/>
            <person name="Barry K."/>
            <person name="Grigoriev I.V."/>
            <person name="Crous P."/>
            <person name="Smith M.E."/>
        </authorList>
    </citation>
    <scope>NUCLEOTIDE SEQUENCE</scope>
    <source>
        <strain evidence="9">BCRC 34381</strain>
    </source>
</reference>
<protein>
    <recommendedName>
        <fullName evidence="3">Transcription initiation factor TFIID subunit 8</fullName>
    </recommendedName>
</protein>
<evidence type="ECO:0000313" key="10">
    <source>
        <dbReference type="Proteomes" id="UP001143981"/>
    </source>
</evidence>
<dbReference type="Pfam" id="PF10406">
    <property type="entry name" value="TAF8_C"/>
    <property type="match status" value="1"/>
</dbReference>
<dbReference type="PANTHER" id="PTHR46469">
    <property type="entry name" value="TRANSCRIPTION INITIATION FACTOR TFIID SUBUNIT 8"/>
    <property type="match status" value="1"/>
</dbReference>
<comment type="caution">
    <text evidence="9">The sequence shown here is derived from an EMBL/GenBank/DDBJ whole genome shotgun (WGS) entry which is preliminary data.</text>
</comment>
<feature type="non-terminal residue" evidence="9">
    <location>
        <position position="1"/>
    </location>
</feature>
<proteinExistence type="inferred from homology"/>
<dbReference type="OrthoDB" id="2193813at2759"/>
<feature type="compositionally biased region" description="Basic and acidic residues" evidence="7">
    <location>
        <begin position="65"/>
        <end position="75"/>
    </location>
</feature>
<evidence type="ECO:0000256" key="7">
    <source>
        <dbReference type="SAM" id="MobiDB-lite"/>
    </source>
</evidence>
<evidence type="ECO:0000259" key="8">
    <source>
        <dbReference type="Pfam" id="PF10406"/>
    </source>
</evidence>
<feature type="region of interest" description="Disordered" evidence="7">
    <location>
        <begin position="45"/>
        <end position="146"/>
    </location>
</feature>
<evidence type="ECO:0000256" key="3">
    <source>
        <dbReference type="ARBA" id="ARBA00017307"/>
    </source>
</evidence>
<evidence type="ECO:0000256" key="4">
    <source>
        <dbReference type="ARBA" id="ARBA00023015"/>
    </source>
</evidence>
<dbReference type="GO" id="GO:0006367">
    <property type="term" value="P:transcription initiation at RNA polymerase II promoter"/>
    <property type="evidence" value="ECO:0007669"/>
    <property type="project" value="TreeGrafter"/>
</dbReference>
<accession>A0A9W7XUK3</accession>
<name>A0A9W7XUK3_9FUNG</name>
<feature type="compositionally biased region" description="Basic and acidic residues" evidence="7">
    <location>
        <begin position="45"/>
        <end position="57"/>
    </location>
</feature>
<dbReference type="AlphaFoldDB" id="A0A9W7XUK3"/>
<comment type="similarity">
    <text evidence="2">Belongs to the TAF8 family.</text>
</comment>
<dbReference type="PANTHER" id="PTHR46469:SF1">
    <property type="entry name" value="TRANSCRIPTION INITIATION FACTOR TFIID SUBUNIT 8"/>
    <property type="match status" value="1"/>
</dbReference>
<gene>
    <name evidence="9" type="ORF">LPJ61_006659</name>
</gene>
<keyword evidence="10" id="KW-1185">Reference proteome</keyword>
<feature type="compositionally biased region" description="Low complexity" evidence="7">
    <location>
        <begin position="85"/>
        <end position="103"/>
    </location>
</feature>
<dbReference type="InterPro" id="IPR037818">
    <property type="entry name" value="TAF8"/>
</dbReference>
<evidence type="ECO:0000313" key="9">
    <source>
        <dbReference type="EMBL" id="KAJ1718380.1"/>
    </source>
</evidence>
<dbReference type="Proteomes" id="UP001143981">
    <property type="component" value="Unassembled WGS sequence"/>
</dbReference>